<reference evidence="2 3" key="1">
    <citation type="journal article" date="2016" name="Nat. Commun.">
        <title>Thousands of microbial genomes shed light on interconnected biogeochemical processes in an aquifer system.</title>
        <authorList>
            <person name="Anantharaman K."/>
            <person name="Brown C.T."/>
            <person name="Hug L.A."/>
            <person name="Sharon I."/>
            <person name="Castelle C.J."/>
            <person name="Probst A.J."/>
            <person name="Thomas B.C."/>
            <person name="Singh A."/>
            <person name="Wilkins M.J."/>
            <person name="Karaoz U."/>
            <person name="Brodie E.L."/>
            <person name="Williams K.H."/>
            <person name="Hubbard S.S."/>
            <person name="Banfield J.F."/>
        </authorList>
    </citation>
    <scope>NUCLEOTIDE SEQUENCE [LARGE SCALE GENOMIC DNA]</scope>
</reference>
<keyword evidence="1" id="KW-1133">Transmembrane helix</keyword>
<proteinExistence type="predicted"/>
<comment type="caution">
    <text evidence="2">The sequence shown here is derived from an EMBL/GenBank/DDBJ whole genome shotgun (WGS) entry which is preliminary data.</text>
</comment>
<dbReference type="EMBL" id="MHOV01000031">
    <property type="protein sequence ID" value="OGZ69625.1"/>
    <property type="molecule type" value="Genomic_DNA"/>
</dbReference>
<dbReference type="Proteomes" id="UP000179214">
    <property type="component" value="Unassembled WGS sequence"/>
</dbReference>
<protein>
    <submittedName>
        <fullName evidence="2">Uncharacterized protein</fullName>
    </submittedName>
</protein>
<name>A0A1G2I4G1_9BACT</name>
<evidence type="ECO:0000313" key="2">
    <source>
        <dbReference type="EMBL" id="OGZ69625.1"/>
    </source>
</evidence>
<sequence>MNNGGFIKNIVMVVVLLAIVFLSQSPSFRPIAQNAYNQASKNLGPYADMGKQWFTANIYPRVSQEVASRGEVVKEEVTTQRNNTIQSIGETVKNYLFEKTRALIFWKK</sequence>
<evidence type="ECO:0000313" key="3">
    <source>
        <dbReference type="Proteomes" id="UP000179214"/>
    </source>
</evidence>
<evidence type="ECO:0000256" key="1">
    <source>
        <dbReference type="SAM" id="Phobius"/>
    </source>
</evidence>
<organism evidence="2 3">
    <name type="scientific">Candidatus Staskawiczbacteria bacterium RIFCSPHIGHO2_12_FULL_38_11</name>
    <dbReference type="NCBI Taxonomy" id="1802209"/>
    <lineage>
        <taxon>Bacteria</taxon>
        <taxon>Candidatus Staskawicziibacteriota</taxon>
    </lineage>
</organism>
<feature type="transmembrane region" description="Helical" evidence="1">
    <location>
        <begin position="6"/>
        <end position="23"/>
    </location>
</feature>
<accession>A0A1G2I4G1</accession>
<dbReference type="AlphaFoldDB" id="A0A1G2I4G1"/>
<gene>
    <name evidence="2" type="ORF">A3F47_02540</name>
</gene>
<keyword evidence="1" id="KW-0812">Transmembrane</keyword>
<keyword evidence="1" id="KW-0472">Membrane</keyword>